<name>A0A2K9MBL1_9RHOB</name>
<dbReference type="RefSeq" id="WP_101498398.1">
    <property type="nucleotide sequence ID" value="NZ_CP025583.1"/>
</dbReference>
<dbReference type="KEGG" id="paru:CYR75_00700"/>
<dbReference type="InterPro" id="IPR005586">
    <property type="entry name" value="ABC_trans_aux"/>
</dbReference>
<evidence type="ECO:0000313" key="3">
    <source>
        <dbReference type="EMBL" id="AUM73014.1"/>
    </source>
</evidence>
<organism evidence="3 4">
    <name type="scientific">Paracoccus jeotgali</name>
    <dbReference type="NCBI Taxonomy" id="2065379"/>
    <lineage>
        <taxon>Bacteria</taxon>
        <taxon>Pseudomonadati</taxon>
        <taxon>Pseudomonadota</taxon>
        <taxon>Alphaproteobacteria</taxon>
        <taxon>Rhodobacterales</taxon>
        <taxon>Paracoccaceae</taxon>
        <taxon>Paracoccus</taxon>
    </lineage>
</organism>
<gene>
    <name evidence="3" type="ORF">CYR75_00700</name>
</gene>
<feature type="chain" id="PRO_5014636252" description="ABC-type transport auxiliary lipoprotein component domain-containing protein" evidence="1">
    <location>
        <begin position="22"/>
        <end position="208"/>
    </location>
</feature>
<dbReference type="Pfam" id="PF03886">
    <property type="entry name" value="ABC_trans_aux"/>
    <property type="match status" value="1"/>
</dbReference>
<accession>A0A2K9MBL1</accession>
<reference evidence="4" key="1">
    <citation type="submission" date="2017-12" db="EMBL/GenBank/DDBJ databases">
        <title>Genomic analysis of Paracoccus sp. CBA4604.</title>
        <authorList>
            <person name="Roh S.W."/>
            <person name="Kim J.Y."/>
            <person name="Kim J.S."/>
        </authorList>
    </citation>
    <scope>NUCLEOTIDE SEQUENCE [LARGE SCALE GENOMIC DNA]</scope>
    <source>
        <strain evidence="4">CBA4604</strain>
    </source>
</reference>
<dbReference type="OrthoDB" id="9808689at2"/>
<sequence>MIRSALLVPLILSLSGCGALKALEGEPNRDVFELRAPTVTANRCGGTRVQDLVIELPKTRGTLDTERIMIRPSVLQTQYLPDAIWGDPVPATLQRLLVETLGSYDTFAHVGRAPLGISGDLAMISEIGEFNAQTSGEGAVIRLSVDAQLVREMDATIVGRGRFSATTQAPSTRTADLIPAFDAAAQELVAEMTAWTLGRVGVNTGSCR</sequence>
<keyword evidence="4" id="KW-1185">Reference proteome</keyword>
<evidence type="ECO:0000256" key="1">
    <source>
        <dbReference type="SAM" id="SignalP"/>
    </source>
</evidence>
<evidence type="ECO:0000259" key="2">
    <source>
        <dbReference type="Pfam" id="PF03886"/>
    </source>
</evidence>
<feature type="domain" description="ABC-type transport auxiliary lipoprotein component" evidence="2">
    <location>
        <begin position="32"/>
        <end position="192"/>
    </location>
</feature>
<protein>
    <recommendedName>
        <fullName evidence="2">ABC-type transport auxiliary lipoprotein component domain-containing protein</fullName>
    </recommendedName>
</protein>
<dbReference type="Proteomes" id="UP000234882">
    <property type="component" value="Chromosome"/>
</dbReference>
<dbReference type="Gene3D" id="3.40.50.10610">
    <property type="entry name" value="ABC-type transport auxiliary lipoprotein component"/>
    <property type="match status" value="1"/>
</dbReference>
<feature type="signal peptide" evidence="1">
    <location>
        <begin position="1"/>
        <end position="21"/>
    </location>
</feature>
<dbReference type="AlphaFoldDB" id="A0A2K9MBL1"/>
<evidence type="ECO:0000313" key="4">
    <source>
        <dbReference type="Proteomes" id="UP000234882"/>
    </source>
</evidence>
<proteinExistence type="predicted"/>
<dbReference type="SUPFAM" id="SSF159594">
    <property type="entry name" value="XCC0632-like"/>
    <property type="match status" value="1"/>
</dbReference>
<keyword evidence="1" id="KW-0732">Signal</keyword>
<dbReference type="EMBL" id="CP025583">
    <property type="protein sequence ID" value="AUM73014.1"/>
    <property type="molecule type" value="Genomic_DNA"/>
</dbReference>
<dbReference type="PROSITE" id="PS51257">
    <property type="entry name" value="PROKAR_LIPOPROTEIN"/>
    <property type="match status" value="1"/>
</dbReference>